<dbReference type="EMBL" id="JACXVP010000430">
    <property type="protein sequence ID" value="KAG5567894.1"/>
    <property type="molecule type" value="Genomic_DNA"/>
</dbReference>
<dbReference type="Proteomes" id="UP000824120">
    <property type="component" value="Unassembled WGS sequence"/>
</dbReference>
<evidence type="ECO:0000313" key="1">
    <source>
        <dbReference type="EMBL" id="KAG5567894.1"/>
    </source>
</evidence>
<comment type="caution">
    <text evidence="1">The sequence shown here is derived from an EMBL/GenBank/DDBJ whole genome shotgun (WGS) entry which is preliminary data.</text>
</comment>
<accession>A0A9J5VY53</accession>
<proteinExistence type="predicted"/>
<organism evidence="1 2">
    <name type="scientific">Solanum commersonii</name>
    <name type="common">Commerson's wild potato</name>
    <name type="synonym">Commerson's nightshade</name>
    <dbReference type="NCBI Taxonomy" id="4109"/>
    <lineage>
        <taxon>Eukaryota</taxon>
        <taxon>Viridiplantae</taxon>
        <taxon>Streptophyta</taxon>
        <taxon>Embryophyta</taxon>
        <taxon>Tracheophyta</taxon>
        <taxon>Spermatophyta</taxon>
        <taxon>Magnoliopsida</taxon>
        <taxon>eudicotyledons</taxon>
        <taxon>Gunneridae</taxon>
        <taxon>Pentapetalae</taxon>
        <taxon>asterids</taxon>
        <taxon>lamiids</taxon>
        <taxon>Solanales</taxon>
        <taxon>Solanaceae</taxon>
        <taxon>Solanoideae</taxon>
        <taxon>Solaneae</taxon>
        <taxon>Solanum</taxon>
    </lineage>
</organism>
<sequence length="101" mass="11692">MKSSPERCMVLRNRICKKVVTEGLCGATQIIYEKGVTGGGQTLKHAYYIVAKDKKQQWRVMDRTKVEPVSKKGLNDWEMTTIARFHDTMQMATNRQERKID</sequence>
<name>A0A9J5VY53_SOLCO</name>
<keyword evidence="2" id="KW-1185">Reference proteome</keyword>
<protein>
    <submittedName>
        <fullName evidence="1">Uncharacterized protein</fullName>
    </submittedName>
</protein>
<dbReference type="AlphaFoldDB" id="A0A9J5VY53"/>
<reference evidence="1" key="1">
    <citation type="submission" date="2020-09" db="EMBL/GenBank/DDBJ databases">
        <title>De no assembly of potato wild relative species, Solanum commersonii.</title>
        <authorList>
            <person name="Cho K."/>
        </authorList>
    </citation>
    <scope>NUCLEOTIDE SEQUENCE</scope>
    <source>
        <strain evidence="1">LZ3.2</strain>
        <tissue evidence="1">Leaf</tissue>
    </source>
</reference>
<evidence type="ECO:0000313" key="2">
    <source>
        <dbReference type="Proteomes" id="UP000824120"/>
    </source>
</evidence>
<gene>
    <name evidence="1" type="ORF">H5410_065089</name>
</gene>